<sequence length="49" mass="5294">MCTCHLTQMNNSQNADQDTGSAAQLFLFIESMKWRALILPHAGGGGSKL</sequence>
<dbReference type="EMBL" id="OX395134">
    <property type="protein sequence ID" value="CAI5784201.1"/>
    <property type="molecule type" value="Genomic_DNA"/>
</dbReference>
<organism evidence="1 2">
    <name type="scientific">Podarcis lilfordi</name>
    <name type="common">Lilford's wall lizard</name>
    <dbReference type="NCBI Taxonomy" id="74358"/>
    <lineage>
        <taxon>Eukaryota</taxon>
        <taxon>Metazoa</taxon>
        <taxon>Chordata</taxon>
        <taxon>Craniata</taxon>
        <taxon>Vertebrata</taxon>
        <taxon>Euteleostomi</taxon>
        <taxon>Lepidosauria</taxon>
        <taxon>Squamata</taxon>
        <taxon>Bifurcata</taxon>
        <taxon>Unidentata</taxon>
        <taxon>Episquamata</taxon>
        <taxon>Laterata</taxon>
        <taxon>Lacertibaenia</taxon>
        <taxon>Lacertidae</taxon>
        <taxon>Podarcis</taxon>
    </lineage>
</organism>
<accession>A0AA35KV37</accession>
<evidence type="ECO:0000313" key="2">
    <source>
        <dbReference type="Proteomes" id="UP001178461"/>
    </source>
</evidence>
<keyword evidence="2" id="KW-1185">Reference proteome</keyword>
<name>A0AA35KV37_9SAUR</name>
<proteinExistence type="predicted"/>
<reference evidence="1" key="1">
    <citation type="submission" date="2022-12" db="EMBL/GenBank/DDBJ databases">
        <authorList>
            <person name="Alioto T."/>
            <person name="Alioto T."/>
            <person name="Gomez Garrido J."/>
        </authorList>
    </citation>
    <scope>NUCLEOTIDE SEQUENCE</scope>
</reference>
<evidence type="ECO:0000313" key="1">
    <source>
        <dbReference type="EMBL" id="CAI5784201.1"/>
    </source>
</evidence>
<gene>
    <name evidence="1" type="ORF">PODLI_1B030910</name>
</gene>
<dbReference type="Proteomes" id="UP001178461">
    <property type="component" value="Chromosome 9"/>
</dbReference>
<protein>
    <submittedName>
        <fullName evidence="1">Uncharacterized protein</fullName>
    </submittedName>
</protein>
<dbReference type="AlphaFoldDB" id="A0AA35KV37"/>